<protein>
    <submittedName>
        <fullName evidence="1">Uncharacterized protein</fullName>
    </submittedName>
</protein>
<dbReference type="AlphaFoldDB" id="A0A1L0BXF8"/>
<proteinExistence type="predicted"/>
<name>A0A1L0BXF8_9GAMM</name>
<dbReference type="EMBL" id="FPLD01000102">
    <property type="protein sequence ID" value="SGZ10766.1"/>
    <property type="molecule type" value="Genomic_DNA"/>
</dbReference>
<sequence length="383" mass="43364">MTNVNAEIKIKGSASLEQRIFLDRPAQPTYPVNDSYPYPVYHQISAALSPHIEASSKKNNMVYTAHPFVRIDERDDGRTHIDLREFKAALVTKKWEASIGFDQVYWGVMENHHLIDIVNQTDYLESPNGKDKLGQPMFRLGIDLKGALLEAMLLVGYREPALATPGARFSFDNNYSYEYAGWGEEYHPDVALRYSKSVKNIDVGVSYFGGHTRTPELRNSAVGNPIWYVNLVDQISIDIKADLNRVTLKGEVLYKLIEDESTRAVVLGAEFSLLQTQNIGVNLLSEYSWDQHGKKAFDNSFQNDIFAGARVTLNGLNNSELLIGHNYDFDFGSQHGFVQAKVNVTKALSIGIEGWWFNINDDDYANKSYNDDNMIQLTGYYNF</sequence>
<dbReference type="Proteomes" id="UP000183794">
    <property type="component" value="Unassembled WGS sequence"/>
</dbReference>
<dbReference type="OrthoDB" id="1188513at2"/>
<gene>
    <name evidence="1" type="ORF">NVI5450_3602</name>
</gene>
<evidence type="ECO:0000313" key="2">
    <source>
        <dbReference type="Proteomes" id="UP000183794"/>
    </source>
</evidence>
<accession>A0A1L0BXF8</accession>
<organism evidence="1 2">
    <name type="scientific">Moritella viscosa</name>
    <dbReference type="NCBI Taxonomy" id="80854"/>
    <lineage>
        <taxon>Bacteria</taxon>
        <taxon>Pseudomonadati</taxon>
        <taxon>Pseudomonadota</taxon>
        <taxon>Gammaproteobacteria</taxon>
        <taxon>Alteromonadales</taxon>
        <taxon>Moritellaceae</taxon>
        <taxon>Moritella</taxon>
    </lineage>
</organism>
<evidence type="ECO:0000313" key="1">
    <source>
        <dbReference type="EMBL" id="SGZ10766.1"/>
    </source>
</evidence>
<reference evidence="1 2" key="1">
    <citation type="submission" date="2016-11" db="EMBL/GenBank/DDBJ databases">
        <authorList>
            <person name="Jaros S."/>
            <person name="Januszkiewicz K."/>
            <person name="Wedrychowicz H."/>
        </authorList>
    </citation>
    <scope>NUCLEOTIDE SEQUENCE [LARGE SCALE GENOMIC DNA]</scope>
    <source>
        <strain evidence="1">NVI 5450</strain>
    </source>
</reference>